<name>A0A8H5GH69_9AGAR</name>
<feature type="domain" description="CHAT" evidence="1">
    <location>
        <begin position="85"/>
        <end position="192"/>
    </location>
</feature>
<sequence length="242" mass="26781">MVDRKGLVLGMQCDSQLGAVFMDSYLLHQLILNKDDDIIFDCSDTFFSASRTRTSSVILFVSLYAPTLSSIIRVRASLSDLVSTVKVELQVLKKLFGENALIKDQEEAKPDPIILHNHTWLHFACHGFLNVTHPLKSFFKLSSRNLTLKEIVNDGCISQRGELAFLATCHSAANEMDGAPDEVISLTGVMMQGSLRFYGHLLEKGVGNADVKLSAMALHLATNAMREGIPAERWCTFIHLGI</sequence>
<evidence type="ECO:0000313" key="3">
    <source>
        <dbReference type="Proteomes" id="UP000559256"/>
    </source>
</evidence>
<dbReference type="Proteomes" id="UP000559256">
    <property type="component" value="Unassembled WGS sequence"/>
</dbReference>
<evidence type="ECO:0000313" key="2">
    <source>
        <dbReference type="EMBL" id="KAF5364710.1"/>
    </source>
</evidence>
<dbReference type="Pfam" id="PF12770">
    <property type="entry name" value="CHAT"/>
    <property type="match status" value="1"/>
</dbReference>
<dbReference type="EMBL" id="JAACJM010000032">
    <property type="protein sequence ID" value="KAF5364710.1"/>
    <property type="molecule type" value="Genomic_DNA"/>
</dbReference>
<proteinExistence type="predicted"/>
<gene>
    <name evidence="2" type="ORF">D9758_005622</name>
</gene>
<keyword evidence="3" id="KW-1185">Reference proteome</keyword>
<reference evidence="2 3" key="1">
    <citation type="journal article" date="2020" name="ISME J.">
        <title>Uncovering the hidden diversity of litter-decomposition mechanisms in mushroom-forming fungi.</title>
        <authorList>
            <person name="Floudas D."/>
            <person name="Bentzer J."/>
            <person name="Ahren D."/>
            <person name="Johansson T."/>
            <person name="Persson P."/>
            <person name="Tunlid A."/>
        </authorList>
    </citation>
    <scope>NUCLEOTIDE SEQUENCE [LARGE SCALE GENOMIC DNA]</scope>
    <source>
        <strain evidence="2 3">CBS 291.85</strain>
    </source>
</reference>
<dbReference type="AlphaFoldDB" id="A0A8H5GH69"/>
<protein>
    <recommendedName>
        <fullName evidence="1">CHAT domain-containing protein</fullName>
    </recommendedName>
</protein>
<dbReference type="OrthoDB" id="9991317at2759"/>
<comment type="caution">
    <text evidence="2">The sequence shown here is derived from an EMBL/GenBank/DDBJ whole genome shotgun (WGS) entry which is preliminary data.</text>
</comment>
<dbReference type="InterPro" id="IPR024983">
    <property type="entry name" value="CHAT_dom"/>
</dbReference>
<accession>A0A8H5GH69</accession>
<evidence type="ECO:0000259" key="1">
    <source>
        <dbReference type="Pfam" id="PF12770"/>
    </source>
</evidence>
<organism evidence="2 3">
    <name type="scientific">Tetrapyrgos nigripes</name>
    <dbReference type="NCBI Taxonomy" id="182062"/>
    <lineage>
        <taxon>Eukaryota</taxon>
        <taxon>Fungi</taxon>
        <taxon>Dikarya</taxon>
        <taxon>Basidiomycota</taxon>
        <taxon>Agaricomycotina</taxon>
        <taxon>Agaricomycetes</taxon>
        <taxon>Agaricomycetidae</taxon>
        <taxon>Agaricales</taxon>
        <taxon>Marasmiineae</taxon>
        <taxon>Marasmiaceae</taxon>
        <taxon>Tetrapyrgos</taxon>
    </lineage>
</organism>